<gene>
    <name evidence="1" type="ORF">BN874_280004</name>
</gene>
<reference evidence="1 2" key="1">
    <citation type="journal article" date="2014" name="ISME J.">
        <title>Candidatus Competibacter-lineage genomes retrieved from metagenomes reveal functional metabolic diversity.</title>
        <authorList>
            <person name="McIlroy S.J."/>
            <person name="Albertsen M."/>
            <person name="Andresen E.K."/>
            <person name="Saunders A.M."/>
            <person name="Kristiansen R."/>
            <person name="Stokholm-Bjerregaard M."/>
            <person name="Nielsen K.L."/>
            <person name="Nielsen P.H."/>
        </authorList>
    </citation>
    <scope>NUCLEOTIDE SEQUENCE [LARGE SCALE GENOMIC DNA]</scope>
    <source>
        <strain evidence="1 2">Run_B_J11</strain>
    </source>
</reference>
<dbReference type="RefSeq" id="WP_051497776.1">
    <property type="nucleotide sequence ID" value="NZ_CBTK010000201.1"/>
</dbReference>
<evidence type="ECO:0000313" key="1">
    <source>
        <dbReference type="EMBL" id="CDH45699.1"/>
    </source>
</evidence>
<accession>A0A7U7GC51</accession>
<name>A0A7U7GC51_9GAMM</name>
<dbReference type="Proteomes" id="UP000019184">
    <property type="component" value="Unassembled WGS sequence"/>
</dbReference>
<comment type="caution">
    <text evidence="1">The sequence shown here is derived from an EMBL/GenBank/DDBJ whole genome shotgun (WGS) entry which is preliminary data.</text>
</comment>
<dbReference type="EMBL" id="CBTK010000201">
    <property type="protein sequence ID" value="CDH45699.1"/>
    <property type="molecule type" value="Genomic_DNA"/>
</dbReference>
<sequence length="65" mass="7328">MSIKELELLVSKLSSEELTRFAQWFEEFMADQWDRQIEADILAGRLGAAGKRADEAFEAGRATPP</sequence>
<evidence type="ECO:0000313" key="2">
    <source>
        <dbReference type="Proteomes" id="UP000019184"/>
    </source>
</evidence>
<proteinExistence type="predicted"/>
<dbReference type="AlphaFoldDB" id="A0A7U7GC51"/>
<keyword evidence="2" id="KW-1185">Reference proteome</keyword>
<protein>
    <submittedName>
        <fullName evidence="1">Uncharacterized protein</fullName>
    </submittedName>
</protein>
<organism evidence="1 2">
    <name type="scientific">Candidatus Contendobacter odensis Run_B_J11</name>
    <dbReference type="NCBI Taxonomy" id="1400861"/>
    <lineage>
        <taxon>Bacteria</taxon>
        <taxon>Pseudomonadati</taxon>
        <taxon>Pseudomonadota</taxon>
        <taxon>Gammaproteobacteria</taxon>
        <taxon>Candidatus Competibacteraceae</taxon>
        <taxon>Candidatus Contendibacter</taxon>
    </lineage>
</organism>